<keyword evidence="3" id="KW-0813">Transport</keyword>
<evidence type="ECO:0000313" key="10">
    <source>
        <dbReference type="EMBL" id="KAJ3443641.1"/>
    </source>
</evidence>
<dbReference type="InterPro" id="IPR016024">
    <property type="entry name" value="ARM-type_fold"/>
</dbReference>
<dbReference type="AlphaFoldDB" id="A0AAV7ZNR9"/>
<organism evidence="10 11">
    <name type="scientific">Anaeramoeba flamelloides</name>
    <dbReference type="NCBI Taxonomy" id="1746091"/>
    <lineage>
        <taxon>Eukaryota</taxon>
        <taxon>Metamonada</taxon>
        <taxon>Anaeramoebidae</taxon>
        <taxon>Anaeramoeba</taxon>
    </lineage>
</organism>
<dbReference type="PANTHER" id="PTHR10527">
    <property type="entry name" value="IMPORTIN BETA"/>
    <property type="match status" value="1"/>
</dbReference>
<dbReference type="GO" id="GO:0006606">
    <property type="term" value="P:protein import into nucleus"/>
    <property type="evidence" value="ECO:0007669"/>
    <property type="project" value="InterPro"/>
</dbReference>
<reference evidence="10" key="1">
    <citation type="submission" date="2022-08" db="EMBL/GenBank/DDBJ databases">
        <title>Novel sulphate-reducing endosymbionts in the free-living metamonad Anaeramoeba.</title>
        <authorList>
            <person name="Jerlstrom-Hultqvist J."/>
            <person name="Cepicka I."/>
            <person name="Gallot-Lavallee L."/>
            <person name="Salas-Leiva D."/>
            <person name="Curtis B.A."/>
            <person name="Zahonova K."/>
            <person name="Pipaliya S."/>
            <person name="Dacks J."/>
            <person name="Roger A.J."/>
        </authorList>
    </citation>
    <scope>NUCLEOTIDE SEQUENCE</scope>
    <source>
        <strain evidence="10">Busselton2</strain>
    </source>
</reference>
<dbReference type="Gene3D" id="1.25.10.10">
    <property type="entry name" value="Leucine-rich Repeat Variant"/>
    <property type="match status" value="2"/>
</dbReference>
<feature type="domain" description="Importin N-terminal" evidence="9">
    <location>
        <begin position="30"/>
        <end position="112"/>
    </location>
</feature>
<keyword evidence="6" id="KW-0653">Protein transport</keyword>
<evidence type="ECO:0000256" key="6">
    <source>
        <dbReference type="ARBA" id="ARBA00022927"/>
    </source>
</evidence>
<accession>A0AAV7ZNR9</accession>
<dbReference type="Pfam" id="PF25780">
    <property type="entry name" value="TPR_IPO5"/>
    <property type="match status" value="1"/>
</dbReference>
<dbReference type="InterPro" id="IPR001494">
    <property type="entry name" value="Importin-beta_N"/>
</dbReference>
<proteinExistence type="predicted"/>
<dbReference type="Pfam" id="PF03810">
    <property type="entry name" value="IBN_N"/>
    <property type="match status" value="1"/>
</dbReference>
<keyword evidence="7" id="KW-0539">Nucleus</keyword>
<evidence type="ECO:0000256" key="3">
    <source>
        <dbReference type="ARBA" id="ARBA00022448"/>
    </source>
</evidence>
<evidence type="ECO:0000256" key="5">
    <source>
        <dbReference type="ARBA" id="ARBA00022737"/>
    </source>
</evidence>
<dbReference type="InterPro" id="IPR040122">
    <property type="entry name" value="Importin_beta"/>
</dbReference>
<dbReference type="SUPFAM" id="SSF48371">
    <property type="entry name" value="ARM repeat"/>
    <property type="match status" value="2"/>
</dbReference>
<evidence type="ECO:0000256" key="4">
    <source>
        <dbReference type="ARBA" id="ARBA00022490"/>
    </source>
</evidence>
<comment type="caution">
    <text evidence="10">The sequence shown here is derived from an EMBL/GenBank/DDBJ whole genome shotgun (WGS) entry which is preliminary data.</text>
</comment>
<feature type="region of interest" description="Disordered" evidence="8">
    <location>
        <begin position="680"/>
        <end position="704"/>
    </location>
</feature>
<dbReference type="GO" id="GO:0031267">
    <property type="term" value="F:small GTPase binding"/>
    <property type="evidence" value="ECO:0007669"/>
    <property type="project" value="InterPro"/>
</dbReference>
<evidence type="ECO:0000259" key="9">
    <source>
        <dbReference type="PROSITE" id="PS50166"/>
    </source>
</evidence>
<sequence length="1169" mass="134744">MSELFAWNVEQLSHLLSELLIPNTEVVRKAQEKLVLLTENPNLVPTLIEVLNSEERSDIRQLAAIYLKNNIAHIWNRFGEKFQHNMKRSLLNILQEEENILVLNSVIQIIGVIARNSLSEGRWKELFQLVRQMTINENVKYRIIAQKILFCFAEFLGSEIVRNDFDWFVETLNKALNDEDLRVRIESVQTVGKIADFIKRKNKIKKFRILLKPTLAVLQYCIDEGFTRESLLSLDVLDEITDSYSPIIQPYLKEIIEFTFSIASNQKIDLEVRTGSFSYILGIGNKQPEILLDENILENLIETIFLLSVDVINYEREEEAENENENYYYSMNNNFNEEFEDEVEYQLAPNRETFQLLEIICIKFDSEEIFELLLNKIYLIFQKATKEQGISQKVGLEVSIRLLSLISVGAFEIMKAKIENIFEMLKIALNEKDERVFTAACSCLANISDRLHPEIFIYSEKIVELIVGRFDPNNQRNTYRALRAIEPFLELIEHDQMRVYIAPLMDELSDLIPKGDQKVKEMVVSAISAIVISSKELIIPYFNNLITFILELMNLKLDNELELRTKATECLSLLTIEVGKENLSKHLKTILELAIEGLALDYSELEQYTYSLIANLAEIFEHEFTPYLEIILPILFEAIKIKKTRFIKFGEQNNQISAINLVLGMKGQQNLPTKEQLDELSVTSESDFDEDEEPKLNKENEDSELSNIKNKLEENIMDKQASALKAIGIIAKSVKEDFVDYLELASELVLNSIKKCQENVRIHGIGTMVELIYIWSQVFPLEEPWVAGLPAKVLIPEKIEKLINQFMNSLISFLSKEIDVDVVIVSCSGIAKMINLFGPAVMGSQSERLIKKVLKILMEESDCQMVPNDNLDQFEDSDEDEEQYYSQQQNNFQIEHDINLLDSAIDCMSEIVKAIGPEFSKISEDVINTIFRFHNENAMIEDKIFVVDSLSMLINGTGNVFGNYISQIFEISLYNINYKYNQGNEKILNLLMDSIYLIGSIYQNMGSIKECYSSLPVIVKSIEPFVKNTNTETLKLTDTIAFTLAKMLKSAPMQLLIENSVLNLFLSSLPLKEDFGGLEQISDIFIFLFQEREELVQNNVQQVFQVLIQTLLEQSSFFLEQKDTKLENVFNTTLSLVLELSSKYQQTFTKVWELLPEKSQNFLQQILEK</sequence>
<protein>
    <submittedName>
        <fullName evidence="10">Importin-4</fullName>
    </submittedName>
</protein>
<dbReference type="PROSITE" id="PS50166">
    <property type="entry name" value="IMPORTIN_B_NT"/>
    <property type="match status" value="1"/>
</dbReference>
<keyword evidence="5" id="KW-0677">Repeat</keyword>
<keyword evidence="4" id="KW-0963">Cytoplasm</keyword>
<evidence type="ECO:0000256" key="2">
    <source>
        <dbReference type="ARBA" id="ARBA00004496"/>
    </source>
</evidence>
<gene>
    <name evidence="10" type="ORF">M0812_09485</name>
</gene>
<evidence type="ECO:0000256" key="1">
    <source>
        <dbReference type="ARBA" id="ARBA00004123"/>
    </source>
</evidence>
<dbReference type="GO" id="GO:0005737">
    <property type="term" value="C:cytoplasm"/>
    <property type="evidence" value="ECO:0007669"/>
    <property type="project" value="UniProtKB-SubCell"/>
</dbReference>
<evidence type="ECO:0000313" key="11">
    <source>
        <dbReference type="Proteomes" id="UP001146793"/>
    </source>
</evidence>
<dbReference type="SMART" id="SM00913">
    <property type="entry name" value="IBN_N"/>
    <property type="match status" value="1"/>
</dbReference>
<evidence type="ECO:0000256" key="8">
    <source>
        <dbReference type="SAM" id="MobiDB-lite"/>
    </source>
</evidence>
<dbReference type="InterPro" id="IPR011989">
    <property type="entry name" value="ARM-like"/>
</dbReference>
<dbReference type="Proteomes" id="UP001146793">
    <property type="component" value="Unassembled WGS sequence"/>
</dbReference>
<comment type="subcellular location">
    <subcellularLocation>
        <location evidence="2">Cytoplasm</location>
    </subcellularLocation>
    <subcellularLocation>
        <location evidence="1">Nucleus</location>
    </subcellularLocation>
</comment>
<name>A0AAV7ZNR9_9EUKA</name>
<evidence type="ECO:0000256" key="7">
    <source>
        <dbReference type="ARBA" id="ARBA00023242"/>
    </source>
</evidence>
<dbReference type="InterPro" id="IPR057672">
    <property type="entry name" value="TPR_IPO4/5"/>
</dbReference>
<dbReference type="EMBL" id="JANTQA010000023">
    <property type="protein sequence ID" value="KAJ3443641.1"/>
    <property type="molecule type" value="Genomic_DNA"/>
</dbReference>